<proteinExistence type="predicted"/>
<evidence type="ECO:0000256" key="1">
    <source>
        <dbReference type="PROSITE-ProRule" id="PRU00047"/>
    </source>
</evidence>
<feature type="region of interest" description="Disordered" evidence="2">
    <location>
        <begin position="1"/>
        <end position="76"/>
    </location>
</feature>
<evidence type="ECO:0000256" key="3">
    <source>
        <dbReference type="SAM" id="Phobius"/>
    </source>
</evidence>
<evidence type="ECO:0000313" key="6">
    <source>
        <dbReference type="Proteomes" id="UP001189429"/>
    </source>
</evidence>
<organism evidence="5 6">
    <name type="scientific">Prorocentrum cordatum</name>
    <dbReference type="NCBI Taxonomy" id="2364126"/>
    <lineage>
        <taxon>Eukaryota</taxon>
        <taxon>Sar</taxon>
        <taxon>Alveolata</taxon>
        <taxon>Dinophyceae</taxon>
        <taxon>Prorocentrales</taxon>
        <taxon>Prorocentraceae</taxon>
        <taxon>Prorocentrum</taxon>
    </lineage>
</organism>
<keyword evidence="3" id="KW-0812">Transmembrane</keyword>
<dbReference type="EMBL" id="CAUYUJ010007491">
    <property type="protein sequence ID" value="CAK0820944.1"/>
    <property type="molecule type" value="Genomic_DNA"/>
</dbReference>
<dbReference type="CDD" id="cd09272">
    <property type="entry name" value="RNase_HI_RT_Ty1"/>
    <property type="match status" value="1"/>
</dbReference>
<evidence type="ECO:0000313" key="5">
    <source>
        <dbReference type="EMBL" id="CAK0820944.1"/>
    </source>
</evidence>
<dbReference type="SUPFAM" id="SSF57756">
    <property type="entry name" value="Retrovirus zinc finger-like domains"/>
    <property type="match status" value="1"/>
</dbReference>
<name>A0ABN9RQF9_9DINO</name>
<feature type="compositionally biased region" description="Basic and acidic residues" evidence="2">
    <location>
        <begin position="7"/>
        <end position="28"/>
    </location>
</feature>
<evidence type="ECO:0000259" key="4">
    <source>
        <dbReference type="PROSITE" id="PS50158"/>
    </source>
</evidence>
<dbReference type="PANTHER" id="PTHR11439">
    <property type="entry name" value="GAG-POL-RELATED RETROTRANSPOSON"/>
    <property type="match status" value="1"/>
</dbReference>
<accession>A0ABN9RQF9</accession>
<feature type="region of interest" description="Disordered" evidence="2">
    <location>
        <begin position="951"/>
        <end position="1039"/>
    </location>
</feature>
<feature type="compositionally biased region" description="Basic and acidic residues" evidence="2">
    <location>
        <begin position="972"/>
        <end position="991"/>
    </location>
</feature>
<feature type="compositionally biased region" description="Pro residues" evidence="2">
    <location>
        <begin position="49"/>
        <end position="58"/>
    </location>
</feature>
<keyword evidence="1" id="KW-0862">Zinc</keyword>
<gene>
    <name evidence="5" type="ORF">PCOR1329_LOCUS22419</name>
</gene>
<feature type="domain" description="CCHC-type" evidence="4">
    <location>
        <begin position="321"/>
        <end position="337"/>
    </location>
</feature>
<dbReference type="Proteomes" id="UP001189429">
    <property type="component" value="Unassembled WGS sequence"/>
</dbReference>
<keyword evidence="1" id="KW-0479">Metal-binding</keyword>
<reference evidence="5" key="1">
    <citation type="submission" date="2023-10" db="EMBL/GenBank/DDBJ databases">
        <authorList>
            <person name="Chen Y."/>
            <person name="Shah S."/>
            <person name="Dougan E. K."/>
            <person name="Thang M."/>
            <person name="Chan C."/>
        </authorList>
    </citation>
    <scope>NUCLEOTIDE SEQUENCE [LARGE SCALE GENOMIC DNA]</scope>
</reference>
<feature type="domain" description="CCHC-type" evidence="4">
    <location>
        <begin position="340"/>
        <end position="354"/>
    </location>
</feature>
<keyword evidence="1" id="KW-0863">Zinc-finger</keyword>
<feature type="compositionally biased region" description="Polar residues" evidence="2">
    <location>
        <begin position="1018"/>
        <end position="1030"/>
    </location>
</feature>
<keyword evidence="3" id="KW-0472">Membrane</keyword>
<feature type="compositionally biased region" description="Low complexity" evidence="2">
    <location>
        <begin position="59"/>
        <end position="76"/>
    </location>
</feature>
<dbReference type="InterPro" id="IPR013103">
    <property type="entry name" value="RVT_2"/>
</dbReference>
<comment type="caution">
    <text evidence="5">The sequence shown here is derived from an EMBL/GenBank/DDBJ whole genome shotgun (WGS) entry which is preliminary data.</text>
</comment>
<dbReference type="InterPro" id="IPR001878">
    <property type="entry name" value="Znf_CCHC"/>
</dbReference>
<dbReference type="InterPro" id="IPR036875">
    <property type="entry name" value="Znf_CCHC_sf"/>
</dbReference>
<dbReference type="Gene3D" id="4.10.60.10">
    <property type="entry name" value="Zinc finger, CCHC-type"/>
    <property type="match status" value="1"/>
</dbReference>
<protein>
    <recommendedName>
        <fullName evidence="4">CCHC-type domain-containing protein</fullName>
    </recommendedName>
</protein>
<sequence length="1815" mass="199686">MAMCTSGKREEFILTNTKAEETEAHSAEDQAPWEPPRAEARAPAGRPLAPLPLPPARAPPSSALAAPAAPPFAGRSPASAAALQASSGVAAAADTSLRQEAQGELRELAGLAAALQAQRLATRALEQAQRLESPRSPQVRRAALLRLRVMKRCMHVRKLKPEWETATRSGVRTWEAAWKEWEKSVSLYEAQSLEKVTEGTRIAVVVRWAPEDVKAVVRQALGAIGQDYNKLAKVVTDYIASGKVYETTGAPHGIQYSNDGPMPMDVGLVNENGDVGGIFKPPKGYGEQARMDAGKGGGSANQAKGKVKDKKGGKGGTEKKKCDKCGKLGHETKDCRSHIKCDKCGEQGHGASECMPKTESAEVKRIVNEEDELWVMGVAESVNTIDDGSKCVWVSIDSGSDADGCPLGFGHSSDDVDDPARVELRTATNEDIQDYGERNVGIAFLDETGREVMAANRFRIGDFSKPVLSCGIRVMRGAVIHLETGNSYMAPPSVNGTQRRALADIEWHLLLTKRLKSKSMHQRRHKNPKLHLHRHRNLKLHTHHRQNLKLYLHHHRTRLKELRRLGIIGAAIYGTKKQLWERLVKCEHQLGEKMKVKEALEERQRRLQEGVDPEVPRALKVPERPGAETVRQHELTHAKFEPWCLECVFGKGDAAPHRGVQFLTDKEPEVPVVQIDYHFLKGDGDEAEDAANRFATTLAVIDCDTGVPLQLSPPEKGGNHDYAVTSIVSFLRRLGATRLRLRSDGGPSIVSIANAVAAKRLMFDNRKVTVEQAPRYSSQSLGAVGAQQKISQGQARTIRAATEKMLGINIGPSHVWWPWLVRHVGFTAEMFHVRSNGRTPHQDATGTECHGVILKFAEAAMFKHPMSSSGHVTGGGRSRKTKSTWEKGIFLGKTYESDEVLMGASSGVHLVRTVRGLPEEDQSDLELVAKMVGVPWGRGIGQIGRPKGKKVVILPTAPPEKKQEEAEVDDAKEEKKVPDTAVEKGVAEDGHSYASARSRTGSGYMEDVGPPTPRQEAGDSSSSRPAQPTGESEVPEIEMGTVGGVDGFVMDEVDPMPVMDPEMDIDWHEGECDVDLVKAGKCKDIDAMQEFDVFEAVSPDEIDSTWARLSTKWVYQEKGEEIRCRFVAREFKSMDPEREGLFAPASEPATGRLIDFKAVKRNQPTVIIDAVNAYFHADQDRLVAVVPPREWIEAEALKGNATRTMWGMKKKLYGERDASRGFSDFMNRTLVSEMEFEQCPDQPCFYRRERDSVDLRLHQDDIYATADDIKLQVFTTELGSKVKIKVSKLFKVGAEYQHLKEGRVRVEDCMFLTGNKKYADKIIELLNHGKAKSSPTPIVTKLLKEDSEHPLNAEETRLYRQCVGIARYMVNYVTEATFAVHVLSKRSAAPTDNDMKRLKHLGRYQLGVRDYALFFPRAGEADILECCADSDWTGDSIDRKSVSCGVLCCGGCALLEHSRGQSSRALSSGEAEYDASVTAAAEAIHLQSVMGFLDMDVNIKIRMGSAAGKAVCHRIGVGGIRHLEVRTLWLQAKVRDKKLVVIKQAGETNLADVGAKALTSQRFHWLRTQLGRRPLAGADDMEESAAVRVNFVSDSTSKMARVGAALVALLGSLGSVKADGECDIYGCETDKKEIILKDARLGTGVHLEGVMLIVAMVFMVIVACAFGSCAGWCVGYFARPNRAEESKQMGEKVEFPQRVTTAKKGKIESRTVSTQSQDRQLKGLSDTAVTRFANGGVQRFEGFRARVMKRCMHVCKLKPFVINIAQEIWDREHPEVAASLRRCEQTKLDLQTATAELVSMTSIMSASGARATAAS</sequence>
<keyword evidence="6" id="KW-1185">Reference proteome</keyword>
<dbReference type="SMART" id="SM00343">
    <property type="entry name" value="ZnF_C2HC"/>
    <property type="match status" value="2"/>
</dbReference>
<feature type="transmembrane region" description="Helical" evidence="3">
    <location>
        <begin position="1650"/>
        <end position="1678"/>
    </location>
</feature>
<dbReference type="Pfam" id="PF07727">
    <property type="entry name" value="RVT_2"/>
    <property type="match status" value="1"/>
</dbReference>
<keyword evidence="3" id="KW-1133">Transmembrane helix</keyword>
<evidence type="ECO:0000256" key="2">
    <source>
        <dbReference type="SAM" id="MobiDB-lite"/>
    </source>
</evidence>
<dbReference type="PANTHER" id="PTHR11439:SF483">
    <property type="entry name" value="PEPTIDE SYNTHASE GLIP-LIKE, PUTATIVE (AFU_ORTHOLOGUE AFUA_3G12920)-RELATED"/>
    <property type="match status" value="1"/>
</dbReference>
<dbReference type="PROSITE" id="PS50158">
    <property type="entry name" value="ZF_CCHC"/>
    <property type="match status" value="2"/>
</dbReference>
<feature type="region of interest" description="Disordered" evidence="2">
    <location>
        <begin position="291"/>
        <end position="318"/>
    </location>
</feature>